<accession>A0A165ZMK4</accession>
<gene>
    <name evidence="2" type="ORF">SISSUDRAFT_274830</name>
</gene>
<feature type="domain" description="G" evidence="1">
    <location>
        <begin position="11"/>
        <end position="107"/>
    </location>
</feature>
<sequence>MMLKSTDTPAKISSDAAGCTFQSTPYPVEISGSHYTVWDTAGLNEATTVPAKDAVTNAFKLIQKLQGGICLLLYVIRGPRVKEFTIKNYQMFYEGFCQKNVPIILVVTGLEEEDDMDDWWTRNKWVFDRKGMSFSGQACITASKGKWKASRQVFAYEEEYQESMGKVTRLIKQHALKQPWRMDLAKWYKVAAKGLWNFVAKIFDWPLLSYCKALTDALKQYAGFSDKEATTVSNEVVIEVKKGA</sequence>
<dbReference type="EMBL" id="KV428180">
    <property type="protein sequence ID" value="KZT34454.1"/>
    <property type="molecule type" value="Genomic_DNA"/>
</dbReference>
<name>A0A165ZMK4_9AGAM</name>
<reference evidence="2 3" key="1">
    <citation type="journal article" date="2016" name="Mol. Biol. Evol.">
        <title>Comparative Genomics of Early-Diverging Mushroom-Forming Fungi Provides Insights into the Origins of Lignocellulose Decay Capabilities.</title>
        <authorList>
            <person name="Nagy L.G."/>
            <person name="Riley R."/>
            <person name="Tritt A."/>
            <person name="Adam C."/>
            <person name="Daum C."/>
            <person name="Floudas D."/>
            <person name="Sun H."/>
            <person name="Yadav J.S."/>
            <person name="Pangilinan J."/>
            <person name="Larsson K.H."/>
            <person name="Matsuura K."/>
            <person name="Barry K."/>
            <person name="Labutti K."/>
            <person name="Kuo R."/>
            <person name="Ohm R.A."/>
            <person name="Bhattacharya S.S."/>
            <person name="Shirouzu T."/>
            <person name="Yoshinaga Y."/>
            <person name="Martin F.M."/>
            <person name="Grigoriev I.V."/>
            <person name="Hibbett D.S."/>
        </authorList>
    </citation>
    <scope>NUCLEOTIDE SEQUENCE [LARGE SCALE GENOMIC DNA]</scope>
    <source>
        <strain evidence="2 3">HHB10207 ss-3</strain>
    </source>
</reference>
<dbReference type="InterPro" id="IPR006073">
    <property type="entry name" value="GTP-bd"/>
</dbReference>
<organism evidence="2 3">
    <name type="scientific">Sistotremastrum suecicum HHB10207 ss-3</name>
    <dbReference type="NCBI Taxonomy" id="1314776"/>
    <lineage>
        <taxon>Eukaryota</taxon>
        <taxon>Fungi</taxon>
        <taxon>Dikarya</taxon>
        <taxon>Basidiomycota</taxon>
        <taxon>Agaricomycotina</taxon>
        <taxon>Agaricomycetes</taxon>
        <taxon>Sistotremastrales</taxon>
        <taxon>Sistotremastraceae</taxon>
        <taxon>Sistotremastrum</taxon>
    </lineage>
</organism>
<evidence type="ECO:0000259" key="1">
    <source>
        <dbReference type="Pfam" id="PF01926"/>
    </source>
</evidence>
<dbReference type="AlphaFoldDB" id="A0A165ZMK4"/>
<dbReference type="Gene3D" id="3.40.50.300">
    <property type="entry name" value="P-loop containing nucleotide triphosphate hydrolases"/>
    <property type="match status" value="1"/>
</dbReference>
<dbReference type="OrthoDB" id="8954335at2759"/>
<dbReference type="InterPro" id="IPR027417">
    <property type="entry name" value="P-loop_NTPase"/>
</dbReference>
<evidence type="ECO:0000313" key="2">
    <source>
        <dbReference type="EMBL" id="KZT34454.1"/>
    </source>
</evidence>
<evidence type="ECO:0000313" key="3">
    <source>
        <dbReference type="Proteomes" id="UP000076798"/>
    </source>
</evidence>
<dbReference type="STRING" id="1314776.A0A165ZMK4"/>
<keyword evidence="3" id="KW-1185">Reference proteome</keyword>
<protein>
    <recommendedName>
        <fullName evidence="1">G domain-containing protein</fullName>
    </recommendedName>
</protein>
<dbReference type="Proteomes" id="UP000076798">
    <property type="component" value="Unassembled WGS sequence"/>
</dbReference>
<dbReference type="SUPFAM" id="SSF52540">
    <property type="entry name" value="P-loop containing nucleoside triphosphate hydrolases"/>
    <property type="match status" value="1"/>
</dbReference>
<proteinExistence type="predicted"/>
<dbReference type="Pfam" id="PF01926">
    <property type="entry name" value="MMR_HSR1"/>
    <property type="match status" value="1"/>
</dbReference>